<dbReference type="PANTHER" id="PTHR43779:SF2">
    <property type="entry name" value="ALPHA-KETOGLUTARATE-DEPENDENT XANTHINE DIOXYGENASE XAN1"/>
    <property type="match status" value="1"/>
</dbReference>
<evidence type="ECO:0000313" key="8">
    <source>
        <dbReference type="EMBL" id="KAJ3489750.1"/>
    </source>
</evidence>
<reference evidence="8" key="1">
    <citation type="submission" date="2022-07" db="EMBL/GenBank/DDBJ databases">
        <title>Genome Sequence of Physisporinus lineatus.</title>
        <authorList>
            <person name="Buettner E."/>
        </authorList>
    </citation>
    <scope>NUCLEOTIDE SEQUENCE</scope>
    <source>
        <strain evidence="8">VT162</strain>
    </source>
</reference>
<dbReference type="AlphaFoldDB" id="A0AAD5YMH4"/>
<keyword evidence="3" id="KW-0479">Metal-binding</keyword>
<evidence type="ECO:0000259" key="7">
    <source>
        <dbReference type="Pfam" id="PF02668"/>
    </source>
</evidence>
<evidence type="ECO:0000256" key="6">
    <source>
        <dbReference type="ARBA" id="ARBA00023004"/>
    </source>
</evidence>
<protein>
    <recommendedName>
        <fullName evidence="7">TauD/TfdA-like domain-containing protein</fullName>
    </recommendedName>
</protein>
<evidence type="ECO:0000256" key="2">
    <source>
        <dbReference type="ARBA" id="ARBA00005896"/>
    </source>
</evidence>
<evidence type="ECO:0000256" key="5">
    <source>
        <dbReference type="ARBA" id="ARBA00023002"/>
    </source>
</evidence>
<keyword evidence="6" id="KW-0408">Iron</keyword>
<dbReference type="SUPFAM" id="SSF51197">
    <property type="entry name" value="Clavaminate synthase-like"/>
    <property type="match status" value="1"/>
</dbReference>
<proteinExistence type="inferred from homology"/>
<evidence type="ECO:0000256" key="3">
    <source>
        <dbReference type="ARBA" id="ARBA00022723"/>
    </source>
</evidence>
<organism evidence="8 9">
    <name type="scientific">Meripilus lineatus</name>
    <dbReference type="NCBI Taxonomy" id="2056292"/>
    <lineage>
        <taxon>Eukaryota</taxon>
        <taxon>Fungi</taxon>
        <taxon>Dikarya</taxon>
        <taxon>Basidiomycota</taxon>
        <taxon>Agaricomycotina</taxon>
        <taxon>Agaricomycetes</taxon>
        <taxon>Polyporales</taxon>
        <taxon>Meripilaceae</taxon>
        <taxon>Meripilus</taxon>
    </lineage>
</organism>
<dbReference type="EMBL" id="JANAWD010000039">
    <property type="protein sequence ID" value="KAJ3489750.1"/>
    <property type="molecule type" value="Genomic_DNA"/>
</dbReference>
<dbReference type="InterPro" id="IPR003819">
    <property type="entry name" value="TauD/TfdA-like"/>
</dbReference>
<keyword evidence="9" id="KW-1185">Reference proteome</keyword>
<comment type="similarity">
    <text evidence="2">Belongs to the TfdA dioxygenase family.</text>
</comment>
<keyword evidence="5" id="KW-0560">Oxidoreductase</keyword>
<keyword evidence="4" id="KW-0223">Dioxygenase</keyword>
<dbReference type="Pfam" id="PF02668">
    <property type="entry name" value="TauD"/>
    <property type="match status" value="1"/>
</dbReference>
<dbReference type="InterPro" id="IPR051178">
    <property type="entry name" value="TfdA_dioxygenase"/>
</dbReference>
<gene>
    <name evidence="8" type="ORF">NLI96_g1888</name>
</gene>
<accession>A0AAD5YMH4</accession>
<dbReference type="InterPro" id="IPR042098">
    <property type="entry name" value="TauD-like_sf"/>
</dbReference>
<dbReference type="Proteomes" id="UP001212997">
    <property type="component" value="Unassembled WGS sequence"/>
</dbReference>
<dbReference type="PANTHER" id="PTHR43779">
    <property type="entry name" value="DIOXYGENASE RV0097-RELATED"/>
    <property type="match status" value="1"/>
</dbReference>
<dbReference type="GO" id="GO:0051213">
    <property type="term" value="F:dioxygenase activity"/>
    <property type="evidence" value="ECO:0007669"/>
    <property type="project" value="UniProtKB-KW"/>
</dbReference>
<evidence type="ECO:0000256" key="1">
    <source>
        <dbReference type="ARBA" id="ARBA00001954"/>
    </source>
</evidence>
<evidence type="ECO:0000313" key="9">
    <source>
        <dbReference type="Proteomes" id="UP001212997"/>
    </source>
</evidence>
<evidence type="ECO:0000256" key="4">
    <source>
        <dbReference type="ARBA" id="ARBA00022964"/>
    </source>
</evidence>
<comment type="caution">
    <text evidence="8">The sequence shown here is derived from an EMBL/GenBank/DDBJ whole genome shotgun (WGS) entry which is preliminary data.</text>
</comment>
<dbReference type="GO" id="GO:0046872">
    <property type="term" value="F:metal ion binding"/>
    <property type="evidence" value="ECO:0007669"/>
    <property type="project" value="UniProtKB-KW"/>
</dbReference>
<name>A0AAD5YMH4_9APHY</name>
<dbReference type="Gene3D" id="3.60.130.10">
    <property type="entry name" value="Clavaminate synthase-like"/>
    <property type="match status" value="1"/>
</dbReference>
<comment type="cofactor">
    <cofactor evidence="1">
        <name>Fe(2+)</name>
        <dbReference type="ChEBI" id="CHEBI:29033"/>
    </cofactor>
</comment>
<feature type="domain" description="TauD/TfdA-like" evidence="7">
    <location>
        <begin position="22"/>
        <end position="376"/>
    </location>
</feature>
<sequence>MAIETIPLTLPPSADASKFVDFGREVKGLNPGNFTPEEFKELEKLLYKHDALLFRDVDLSPEQQYALTKAFDPTSENYGHGNNKTGGTKKSILHPDLKTIPHVPQVQLIGNGTVYNHEGLAEAKLKHPHHKTFHKTHISDADEEKGATRFYRWHIDAALYDLNPPKVTTLYGLNVPGGPHQVCRYDDGTGDELEVPLGTTAFVSGRTMFELLPPELKSLAVRSKVKYAPHPYIWMSPSHAMPTGLGIETEGLELPLNELPAWEESKVMVLPILWKNPVTSELHFQVHPCAISELYVDPLPEGANKEGALYPDGTHITDLGAVRGLVYKMQRPAIDPKFVYPHDWREKDLVIFHNRGVLHTVVGAFTPDQVRAFHQCNLAASDRPIGPSAEDVKKWA</sequence>